<dbReference type="PROSITE" id="PS50878">
    <property type="entry name" value="RT_POL"/>
    <property type="match status" value="1"/>
</dbReference>
<comment type="similarity">
    <text evidence="1">Belongs to the bacterial reverse transcriptase family.</text>
</comment>
<comment type="caution">
    <text evidence="3">The sequence shown here is derived from an EMBL/GenBank/DDBJ whole genome shotgun (WGS) entry which is preliminary data.</text>
</comment>
<dbReference type="PANTHER" id="PTHR34047:SF8">
    <property type="entry name" value="PROTEIN YKFC"/>
    <property type="match status" value="1"/>
</dbReference>
<gene>
    <name evidence="3" type="ORF">FGF66_00095</name>
</gene>
<reference evidence="3 4" key="1">
    <citation type="submission" date="2019-05" db="EMBL/GenBank/DDBJ databases">
        <title>Draft Whole-Genome sequence of the green sulfur bacterium Chlorobaculum thiosulfatiphilum DSM 249.</title>
        <authorList>
            <person name="Meyer T.E."/>
            <person name="Kyndt J.A."/>
        </authorList>
    </citation>
    <scope>NUCLEOTIDE SEQUENCE [LARGE SCALE GENOMIC DNA]</scope>
    <source>
        <strain evidence="3 4">DSM 249</strain>
    </source>
</reference>
<name>A0A5C4S9G8_CHLTI</name>
<evidence type="ECO:0000313" key="4">
    <source>
        <dbReference type="Proteomes" id="UP000308271"/>
    </source>
</evidence>
<proteinExistence type="inferred from homology"/>
<accession>A0A5C4S9G8</accession>
<evidence type="ECO:0000313" key="3">
    <source>
        <dbReference type="EMBL" id="TNJ40213.1"/>
    </source>
</evidence>
<dbReference type="Proteomes" id="UP000308271">
    <property type="component" value="Unassembled WGS sequence"/>
</dbReference>
<dbReference type="InterPro" id="IPR051083">
    <property type="entry name" value="GrpII_Intron_Splice-Mob/Def"/>
</dbReference>
<protein>
    <recommendedName>
        <fullName evidence="2">Reverse transcriptase domain-containing protein</fullName>
    </recommendedName>
</protein>
<dbReference type="AlphaFoldDB" id="A0A5C4S9G8"/>
<keyword evidence="4" id="KW-1185">Reference proteome</keyword>
<dbReference type="InterPro" id="IPR000477">
    <property type="entry name" value="RT_dom"/>
</dbReference>
<organism evidence="3 4">
    <name type="scientific">Chlorobaculum thiosulfatiphilum</name>
    <name type="common">Chlorobium limicola f.sp. thiosulfatophilum</name>
    <dbReference type="NCBI Taxonomy" id="115852"/>
    <lineage>
        <taxon>Bacteria</taxon>
        <taxon>Pseudomonadati</taxon>
        <taxon>Chlorobiota</taxon>
        <taxon>Chlorobiia</taxon>
        <taxon>Chlorobiales</taxon>
        <taxon>Chlorobiaceae</taxon>
        <taxon>Chlorobaculum</taxon>
    </lineage>
</organism>
<dbReference type="RefSeq" id="WP_139455684.1">
    <property type="nucleotide sequence ID" value="NZ_VDCH01000001.1"/>
</dbReference>
<dbReference type="OrthoDB" id="9780724at2"/>
<sequence length="543" mass="65329">MNRYIEPIEFVKSIDKAFWGYITKQSLIKDVVDFKDLTKDEYLYEIARKINGGVYRPSVARLIGYPKGFGVIRPVMHFDLTDVVVYYYCVKSLQDQLIERINEVEFVYGGFRLTDKLVLSESSMDGFVYDPSYEMFLKCSFRKAWSDYQNLAQGLYENRFDYYMHLDIAHFYDSIPLNKLEQEVRSLVPNKKNDIDLLFYLLKNVKTIDNYSYTENVVGLPQEEVGEISRLLANFYLNYFDVRIIDELKCLLGDSKGRDWQYTRYADDLWFAFRGDKNISLRITQIVSRLLSDLSLHLNDSKTRIMNADQYFEYWCFSDWDFIDQYGDDKEELFAKIKDLYCKRQNGCRWFSPFNYILKMIISLNRSGDILIKRNMDFFFEVMIDHPELVNRNNGSLINLMAMLMRSRDDFKKRLIEYLSGSDVIYPLVSFVYWNACLKLPYSDDVYRALLTRYYSEKWRDLWWYERCLFLRYYIDNKVYDVDASGLAKLLNHFENRVEYMSDYERRYVIRLLMRLPDQKGLDLLKRKYSENKDKRLIEYLRK</sequence>
<dbReference type="Pfam" id="PF00078">
    <property type="entry name" value="RVT_1"/>
    <property type="match status" value="1"/>
</dbReference>
<dbReference type="PANTHER" id="PTHR34047">
    <property type="entry name" value="NUCLEAR INTRON MATURASE 1, MITOCHONDRIAL-RELATED"/>
    <property type="match status" value="1"/>
</dbReference>
<evidence type="ECO:0000259" key="2">
    <source>
        <dbReference type="PROSITE" id="PS50878"/>
    </source>
</evidence>
<dbReference type="EMBL" id="VDCH01000001">
    <property type="protein sequence ID" value="TNJ40213.1"/>
    <property type="molecule type" value="Genomic_DNA"/>
</dbReference>
<evidence type="ECO:0000256" key="1">
    <source>
        <dbReference type="ARBA" id="ARBA00034120"/>
    </source>
</evidence>
<feature type="domain" description="Reverse transcriptase" evidence="2">
    <location>
        <begin position="44"/>
        <end position="319"/>
    </location>
</feature>